<dbReference type="SUPFAM" id="SSF49854">
    <property type="entry name" value="Spermadhesin, CUB domain"/>
    <property type="match status" value="1"/>
</dbReference>
<dbReference type="OrthoDB" id="1607513at2759"/>
<reference evidence="6" key="1">
    <citation type="submission" date="2022-07" db="EMBL/GenBank/DDBJ databases">
        <title>Chromosome-level genome of Muraenolepis orangiensis.</title>
        <authorList>
            <person name="Kim J."/>
        </authorList>
    </citation>
    <scope>NUCLEOTIDE SEQUENCE</scope>
    <source>
        <strain evidence="6">KU_S4_2022</strain>
        <tissue evidence="6">Muscle</tissue>
    </source>
</reference>
<comment type="caution">
    <text evidence="3">Lacks conserved residue(s) required for the propagation of feature annotation.</text>
</comment>
<dbReference type="InterPro" id="IPR000859">
    <property type="entry name" value="CUB_dom"/>
</dbReference>
<feature type="region of interest" description="Disordered" evidence="4">
    <location>
        <begin position="176"/>
        <end position="198"/>
    </location>
</feature>
<accession>A0A9Q0EN99</accession>
<name>A0A9Q0EN99_9TELE</name>
<evidence type="ECO:0000256" key="4">
    <source>
        <dbReference type="SAM" id="MobiDB-lite"/>
    </source>
</evidence>
<gene>
    <name evidence="6" type="ORF">NHX12_022240</name>
</gene>
<protein>
    <recommendedName>
        <fullName evidence="5">CUB domain-containing protein</fullName>
    </recommendedName>
</protein>
<dbReference type="CDD" id="cd00041">
    <property type="entry name" value="CUB"/>
    <property type="match status" value="1"/>
</dbReference>
<dbReference type="PANTHER" id="PTHR24251:SF41">
    <property type="entry name" value="DELETED IN MALIGNANT BRAIN TUMORS 1 PROTEIN-LIKE"/>
    <property type="match status" value="1"/>
</dbReference>
<sequence length="216" mass="24376">MVFGMCRLEDCCGCDYVSIFDGPSVNSRLLWKLCENNHMVQDSFQSSSTQITVLFRTDGSGSRRGFNANFTSSLTSGSDALFAEKYVTLSCLKPVLQLFNSELLQGKDEDTDLTKTINSSILDYLNTKYKEPEIEELINIATMLDPRFRTQHMSQEEILVIKARVFREVESLSVMPSGAAAPEKSPGQDKPKVHRRSRGRVLEAFSRSQLLRDQPF</sequence>
<evidence type="ECO:0000256" key="3">
    <source>
        <dbReference type="PROSITE-ProRule" id="PRU00059"/>
    </source>
</evidence>
<evidence type="ECO:0000259" key="5">
    <source>
        <dbReference type="PROSITE" id="PS01180"/>
    </source>
</evidence>
<keyword evidence="7" id="KW-1185">Reference proteome</keyword>
<evidence type="ECO:0000256" key="1">
    <source>
        <dbReference type="ARBA" id="ARBA00022737"/>
    </source>
</evidence>
<keyword evidence="2" id="KW-1015">Disulfide bond</keyword>
<dbReference type="Gene3D" id="2.60.120.290">
    <property type="entry name" value="Spermadhesin, CUB domain"/>
    <property type="match status" value="1"/>
</dbReference>
<evidence type="ECO:0000313" key="7">
    <source>
        <dbReference type="Proteomes" id="UP001148018"/>
    </source>
</evidence>
<dbReference type="EMBL" id="JANIIK010000038">
    <property type="protein sequence ID" value="KAJ3610146.1"/>
    <property type="molecule type" value="Genomic_DNA"/>
</dbReference>
<evidence type="ECO:0000313" key="6">
    <source>
        <dbReference type="EMBL" id="KAJ3610146.1"/>
    </source>
</evidence>
<organism evidence="6 7">
    <name type="scientific">Muraenolepis orangiensis</name>
    <name type="common">Patagonian moray cod</name>
    <dbReference type="NCBI Taxonomy" id="630683"/>
    <lineage>
        <taxon>Eukaryota</taxon>
        <taxon>Metazoa</taxon>
        <taxon>Chordata</taxon>
        <taxon>Craniata</taxon>
        <taxon>Vertebrata</taxon>
        <taxon>Euteleostomi</taxon>
        <taxon>Actinopterygii</taxon>
        <taxon>Neopterygii</taxon>
        <taxon>Teleostei</taxon>
        <taxon>Neoteleostei</taxon>
        <taxon>Acanthomorphata</taxon>
        <taxon>Zeiogadaria</taxon>
        <taxon>Gadariae</taxon>
        <taxon>Gadiformes</taxon>
        <taxon>Muraenolepidoidei</taxon>
        <taxon>Muraenolepididae</taxon>
        <taxon>Muraenolepis</taxon>
    </lineage>
</organism>
<dbReference type="PROSITE" id="PS01180">
    <property type="entry name" value="CUB"/>
    <property type="match status" value="1"/>
</dbReference>
<proteinExistence type="predicted"/>
<keyword evidence="1" id="KW-0677">Repeat</keyword>
<dbReference type="Pfam" id="PF00431">
    <property type="entry name" value="CUB"/>
    <property type="match status" value="1"/>
</dbReference>
<dbReference type="PANTHER" id="PTHR24251">
    <property type="entry name" value="OVOCHYMASE-RELATED"/>
    <property type="match status" value="1"/>
</dbReference>
<feature type="domain" description="CUB" evidence="5">
    <location>
        <begin position="1"/>
        <end position="73"/>
    </location>
</feature>
<comment type="caution">
    <text evidence="6">The sequence shown here is derived from an EMBL/GenBank/DDBJ whole genome shotgun (WGS) entry which is preliminary data.</text>
</comment>
<dbReference type="Proteomes" id="UP001148018">
    <property type="component" value="Unassembled WGS sequence"/>
</dbReference>
<evidence type="ECO:0000256" key="2">
    <source>
        <dbReference type="ARBA" id="ARBA00023157"/>
    </source>
</evidence>
<dbReference type="InterPro" id="IPR035914">
    <property type="entry name" value="Sperma_CUB_dom_sf"/>
</dbReference>
<dbReference type="AlphaFoldDB" id="A0A9Q0EN99"/>